<keyword evidence="2 5" id="KW-0812">Transmembrane</keyword>
<proteinExistence type="predicted"/>
<evidence type="ECO:0000313" key="7">
    <source>
        <dbReference type="EMBL" id="GAA1973961.1"/>
    </source>
</evidence>
<dbReference type="PANTHER" id="PTHR11814">
    <property type="entry name" value="SULFATE TRANSPORTER"/>
    <property type="match status" value="1"/>
</dbReference>
<dbReference type="EMBL" id="BAAAPU010000004">
    <property type="protein sequence ID" value="GAA1973961.1"/>
    <property type="molecule type" value="Genomic_DNA"/>
</dbReference>
<dbReference type="CDD" id="cd07042">
    <property type="entry name" value="STAS_SulP_like_sulfate_transporter"/>
    <property type="match status" value="1"/>
</dbReference>
<feature type="transmembrane region" description="Helical" evidence="5">
    <location>
        <begin position="101"/>
        <end position="123"/>
    </location>
</feature>
<dbReference type="InterPro" id="IPR011547">
    <property type="entry name" value="SLC26A/SulP_dom"/>
</dbReference>
<dbReference type="InterPro" id="IPR036513">
    <property type="entry name" value="STAS_dom_sf"/>
</dbReference>
<feature type="transmembrane region" description="Helical" evidence="5">
    <location>
        <begin position="52"/>
        <end position="70"/>
    </location>
</feature>
<dbReference type="Gene3D" id="3.30.750.24">
    <property type="entry name" value="STAS domain"/>
    <property type="match status" value="1"/>
</dbReference>
<comment type="subcellular location">
    <subcellularLocation>
        <location evidence="1">Membrane</location>
        <topology evidence="1">Multi-pass membrane protein</topology>
    </subcellularLocation>
</comment>
<feature type="transmembrane region" description="Helical" evidence="5">
    <location>
        <begin position="20"/>
        <end position="40"/>
    </location>
</feature>
<evidence type="ECO:0000313" key="8">
    <source>
        <dbReference type="Proteomes" id="UP001500013"/>
    </source>
</evidence>
<accession>A0ABN2RSA9</accession>
<feature type="transmembrane region" description="Helical" evidence="5">
    <location>
        <begin position="304"/>
        <end position="323"/>
    </location>
</feature>
<dbReference type="Pfam" id="PF01740">
    <property type="entry name" value="STAS"/>
    <property type="match status" value="1"/>
</dbReference>
<evidence type="ECO:0000256" key="1">
    <source>
        <dbReference type="ARBA" id="ARBA00004141"/>
    </source>
</evidence>
<feature type="transmembrane region" description="Helical" evidence="5">
    <location>
        <begin position="227"/>
        <end position="246"/>
    </location>
</feature>
<organism evidence="7 8">
    <name type="scientific">Terrabacter lapilli</name>
    <dbReference type="NCBI Taxonomy" id="436231"/>
    <lineage>
        <taxon>Bacteria</taxon>
        <taxon>Bacillati</taxon>
        <taxon>Actinomycetota</taxon>
        <taxon>Actinomycetes</taxon>
        <taxon>Micrococcales</taxon>
        <taxon>Intrasporangiaceae</taxon>
        <taxon>Terrabacter</taxon>
    </lineage>
</organism>
<feature type="transmembrane region" description="Helical" evidence="5">
    <location>
        <begin position="330"/>
        <end position="348"/>
    </location>
</feature>
<feature type="domain" description="STAS" evidence="6">
    <location>
        <begin position="414"/>
        <end position="529"/>
    </location>
</feature>
<keyword evidence="8" id="KW-1185">Reference proteome</keyword>
<feature type="transmembrane region" description="Helical" evidence="5">
    <location>
        <begin position="266"/>
        <end position="284"/>
    </location>
</feature>
<name>A0ABN2RSA9_9MICO</name>
<sequence length="541" mass="56587">MTLAAVAIPETMGYTSIARVPVVTGLYTILFPAMAFALVGSSRLLVVGADSATAAILASGLAAVGIAGLVPDSPQWLALTSLVALMCGALLLLARLLRLGFLGDFLSASVLVGFLTGVGIQVLSGQIPDMLGIPKGSGGWFEQQWYMLTHLPQTNLPTMAFAVGTLALIVGFRKFLPAVPGAIIAVVLSIALSAAFQASTHGVAIIGTVQGGFPPIGLPSGVGWADVPDLVTVAVSCFVLIIAQSAATSRSFGARHGDRVDINQDLVGLSAANLAAGLSGTFVVNGSPTKTQILDGQHGKSQVANLTMAGVVLVVLLFLTGFLTDMPKSVLAAIVFVIGIDLVDVEGLRRVWAARRSEFYIAVITAVVVFAVGVEQGIVLAIVLSVIEMVRRQYRPRQFVVSVTRDGRETYARAEPGLQSAPGLLVFRYDADLFYANANQFSDEVQRLIVGAPDPVSWLILDCSSIPDIDYSAAAALEGLITFVHTHGATFALAATDPNLRASLSAMGVLAHLHEEHIFDSVEDAVDAYRNTANAKKRGGA</sequence>
<evidence type="ECO:0000259" key="6">
    <source>
        <dbReference type="PROSITE" id="PS50801"/>
    </source>
</evidence>
<dbReference type="SUPFAM" id="SSF52091">
    <property type="entry name" value="SpoIIaa-like"/>
    <property type="match status" value="1"/>
</dbReference>
<reference evidence="7 8" key="1">
    <citation type="journal article" date="2019" name="Int. J. Syst. Evol. Microbiol.">
        <title>The Global Catalogue of Microorganisms (GCM) 10K type strain sequencing project: providing services to taxonomists for standard genome sequencing and annotation.</title>
        <authorList>
            <consortium name="The Broad Institute Genomics Platform"/>
            <consortium name="The Broad Institute Genome Sequencing Center for Infectious Disease"/>
            <person name="Wu L."/>
            <person name="Ma J."/>
        </authorList>
    </citation>
    <scope>NUCLEOTIDE SEQUENCE [LARGE SCALE GENOMIC DNA]</scope>
    <source>
        <strain evidence="7 8">JCM 15628</strain>
    </source>
</reference>
<feature type="transmembrane region" description="Helical" evidence="5">
    <location>
        <begin position="76"/>
        <end position="94"/>
    </location>
</feature>
<dbReference type="PROSITE" id="PS50801">
    <property type="entry name" value="STAS"/>
    <property type="match status" value="1"/>
</dbReference>
<keyword evidence="4 5" id="KW-0472">Membrane</keyword>
<feature type="transmembrane region" description="Helical" evidence="5">
    <location>
        <begin position="360"/>
        <end position="387"/>
    </location>
</feature>
<dbReference type="Proteomes" id="UP001500013">
    <property type="component" value="Unassembled WGS sequence"/>
</dbReference>
<evidence type="ECO:0000256" key="4">
    <source>
        <dbReference type="ARBA" id="ARBA00023136"/>
    </source>
</evidence>
<keyword evidence="3 5" id="KW-1133">Transmembrane helix</keyword>
<dbReference type="InterPro" id="IPR002645">
    <property type="entry name" value="STAS_dom"/>
</dbReference>
<dbReference type="Pfam" id="PF00916">
    <property type="entry name" value="Sulfate_transp"/>
    <property type="match status" value="1"/>
</dbReference>
<gene>
    <name evidence="7" type="ORF">GCM10009817_12660</name>
</gene>
<evidence type="ECO:0000256" key="2">
    <source>
        <dbReference type="ARBA" id="ARBA00022692"/>
    </source>
</evidence>
<evidence type="ECO:0000256" key="5">
    <source>
        <dbReference type="SAM" id="Phobius"/>
    </source>
</evidence>
<protein>
    <submittedName>
        <fullName evidence="7">SulP family inorganic anion transporter</fullName>
    </submittedName>
</protein>
<dbReference type="InterPro" id="IPR001902">
    <property type="entry name" value="SLC26A/SulP_fam"/>
</dbReference>
<feature type="transmembrane region" description="Helical" evidence="5">
    <location>
        <begin position="183"/>
        <end position="207"/>
    </location>
</feature>
<feature type="transmembrane region" description="Helical" evidence="5">
    <location>
        <begin position="156"/>
        <end position="176"/>
    </location>
</feature>
<evidence type="ECO:0000256" key="3">
    <source>
        <dbReference type="ARBA" id="ARBA00022989"/>
    </source>
</evidence>
<comment type="caution">
    <text evidence="7">The sequence shown here is derived from an EMBL/GenBank/DDBJ whole genome shotgun (WGS) entry which is preliminary data.</text>
</comment>